<dbReference type="GO" id="GO:0003676">
    <property type="term" value="F:nucleic acid binding"/>
    <property type="evidence" value="ECO:0007669"/>
    <property type="project" value="InterPro"/>
</dbReference>
<dbReference type="InterPro" id="IPR051536">
    <property type="entry name" value="UDG_Type-4/5"/>
</dbReference>
<evidence type="ECO:0000256" key="1">
    <source>
        <dbReference type="ARBA" id="ARBA00022485"/>
    </source>
</evidence>
<keyword evidence="4" id="KW-0378">Hydrolase</keyword>
<feature type="non-terminal residue" evidence="9">
    <location>
        <position position="396"/>
    </location>
</feature>
<keyword evidence="1" id="KW-0004">4Fe-4S</keyword>
<dbReference type="GO" id="GO:0006281">
    <property type="term" value="P:DNA repair"/>
    <property type="evidence" value="ECO:0007669"/>
    <property type="project" value="UniProtKB-KW"/>
</dbReference>
<dbReference type="SUPFAM" id="SSF52141">
    <property type="entry name" value="Uracil-DNA glycosylase-like"/>
    <property type="match status" value="1"/>
</dbReference>
<feature type="domain" description="Uracil-DNA glycosylase-like" evidence="8">
    <location>
        <begin position="21"/>
        <end position="185"/>
    </location>
</feature>
<evidence type="ECO:0000256" key="2">
    <source>
        <dbReference type="ARBA" id="ARBA00022723"/>
    </source>
</evidence>
<proteinExistence type="predicted"/>
<dbReference type="InterPro" id="IPR036397">
    <property type="entry name" value="RNaseH_sf"/>
</dbReference>
<protein>
    <recommendedName>
        <fullName evidence="8">Uracil-DNA glycosylase-like domain-containing protein</fullName>
    </recommendedName>
</protein>
<dbReference type="Pfam" id="PF03167">
    <property type="entry name" value="UDG"/>
    <property type="match status" value="1"/>
</dbReference>
<dbReference type="GO" id="GO:0046872">
    <property type="term" value="F:metal ion binding"/>
    <property type="evidence" value="ECO:0007669"/>
    <property type="project" value="UniProtKB-KW"/>
</dbReference>
<dbReference type="SMART" id="SM00986">
    <property type="entry name" value="UDG"/>
    <property type="match status" value="1"/>
</dbReference>
<organism evidence="9">
    <name type="scientific">marine sediment metagenome</name>
    <dbReference type="NCBI Taxonomy" id="412755"/>
    <lineage>
        <taxon>unclassified sequences</taxon>
        <taxon>metagenomes</taxon>
        <taxon>ecological metagenomes</taxon>
    </lineage>
</organism>
<dbReference type="Gene3D" id="3.40.470.10">
    <property type="entry name" value="Uracil-DNA glycosylase-like domain"/>
    <property type="match status" value="1"/>
</dbReference>
<keyword evidence="3" id="KW-0227">DNA damage</keyword>
<evidence type="ECO:0000256" key="7">
    <source>
        <dbReference type="ARBA" id="ARBA00023204"/>
    </source>
</evidence>
<gene>
    <name evidence="9" type="ORF">LCGC14_2228670</name>
</gene>
<evidence type="ECO:0000256" key="4">
    <source>
        <dbReference type="ARBA" id="ARBA00022801"/>
    </source>
</evidence>
<keyword evidence="2" id="KW-0479">Metal-binding</keyword>
<dbReference type="Gene3D" id="3.30.420.10">
    <property type="entry name" value="Ribonuclease H-like superfamily/Ribonuclease H"/>
    <property type="match status" value="1"/>
</dbReference>
<evidence type="ECO:0000256" key="6">
    <source>
        <dbReference type="ARBA" id="ARBA00023014"/>
    </source>
</evidence>
<dbReference type="InterPro" id="IPR036895">
    <property type="entry name" value="Uracil-DNA_glycosylase-like_sf"/>
</dbReference>
<name>A0A0F9FLE7_9ZZZZ</name>
<evidence type="ECO:0000256" key="3">
    <source>
        <dbReference type="ARBA" id="ARBA00022763"/>
    </source>
</evidence>
<dbReference type="SMART" id="SM00987">
    <property type="entry name" value="UreE_C"/>
    <property type="match status" value="1"/>
</dbReference>
<dbReference type="PANTHER" id="PTHR33693">
    <property type="entry name" value="TYPE-5 URACIL-DNA GLYCOSYLASE"/>
    <property type="match status" value="1"/>
</dbReference>
<dbReference type="GO" id="GO:0051539">
    <property type="term" value="F:4 iron, 4 sulfur cluster binding"/>
    <property type="evidence" value="ECO:0007669"/>
    <property type="project" value="UniProtKB-KW"/>
</dbReference>
<sequence length="396" mass="43763">MSKPGPLCHLCPLESSPGPVWGVGPSTAKLAIIGQNPEKREVETEIPFSGTSGEKLNLHLSQQGISRNTSFVTNVVKCFVKAGQPVPSKALECCYPLLEKELSTLPHCKTYLTLGGPAFSIFSGKRLLTTTDAKGKYKKDPNVWLRGCPYIISHTAKKAIIPTVHPAYLGYTGNKDKFLFEADLRKAKRFADGEGIFIQPVFNYKPTSHEVEEYVKECIAKSNVGCDIETSEQVVADENELVGSSQGQIEVIGISCTIGEALGVPPDLFPLLKPLFLCRSLNLFVYNGLFDLYHLKVPYELKCTQIDVMLALHELHSDFSAKNLAIALSLYTDMPFHKNLAASKPDLYNCMDTYGVLWAGLRMLAKIEELGCTWHFFRFTNAGLPVCEALRLKGPR</sequence>
<dbReference type="EMBL" id="LAZR01029937">
    <property type="protein sequence ID" value="KKL58110.1"/>
    <property type="molecule type" value="Genomic_DNA"/>
</dbReference>
<dbReference type="PANTHER" id="PTHR33693:SF1">
    <property type="entry name" value="TYPE-4 URACIL-DNA GLYCOSYLASE"/>
    <property type="match status" value="1"/>
</dbReference>
<dbReference type="InterPro" id="IPR005122">
    <property type="entry name" value="Uracil-DNA_glycosylase-like"/>
</dbReference>
<keyword evidence="5" id="KW-0408">Iron</keyword>
<accession>A0A0F9FLE7</accession>
<evidence type="ECO:0000259" key="8">
    <source>
        <dbReference type="SMART" id="SM00986"/>
    </source>
</evidence>
<reference evidence="9" key="1">
    <citation type="journal article" date="2015" name="Nature">
        <title>Complex archaea that bridge the gap between prokaryotes and eukaryotes.</title>
        <authorList>
            <person name="Spang A."/>
            <person name="Saw J.H."/>
            <person name="Jorgensen S.L."/>
            <person name="Zaremba-Niedzwiedzka K."/>
            <person name="Martijn J."/>
            <person name="Lind A.E."/>
            <person name="van Eijk R."/>
            <person name="Schleper C."/>
            <person name="Guy L."/>
            <person name="Ettema T.J."/>
        </authorList>
    </citation>
    <scope>NUCLEOTIDE SEQUENCE</scope>
</reference>
<evidence type="ECO:0000313" key="9">
    <source>
        <dbReference type="EMBL" id="KKL58110.1"/>
    </source>
</evidence>
<keyword evidence="6" id="KW-0411">Iron-sulfur</keyword>
<dbReference type="AlphaFoldDB" id="A0A0F9FLE7"/>
<dbReference type="GO" id="GO:0097506">
    <property type="term" value="F:deaminated base DNA N-glycosylase activity"/>
    <property type="evidence" value="ECO:0007669"/>
    <property type="project" value="UniProtKB-ARBA"/>
</dbReference>
<evidence type="ECO:0000256" key="5">
    <source>
        <dbReference type="ARBA" id="ARBA00023004"/>
    </source>
</evidence>
<keyword evidence="7" id="KW-0234">DNA repair</keyword>
<comment type="caution">
    <text evidence="9">The sequence shown here is derived from an EMBL/GenBank/DDBJ whole genome shotgun (WGS) entry which is preliminary data.</text>
</comment>